<evidence type="ECO:0000256" key="1">
    <source>
        <dbReference type="SAM" id="Phobius"/>
    </source>
</evidence>
<evidence type="ECO:0000313" key="2">
    <source>
        <dbReference type="EMBL" id="OIO29275.1"/>
    </source>
</evidence>
<evidence type="ECO:0000313" key="3">
    <source>
        <dbReference type="Proteomes" id="UP000185769"/>
    </source>
</evidence>
<protein>
    <recommendedName>
        <fullName evidence="4">PsbP C-terminal domain-containing protein</fullName>
    </recommendedName>
</protein>
<sequence>MKNNKGFIGLGFILVIIAVLVVGGGAYYLGTKNSDVSKNTEENLPVENQNNVVGSGALEVPAGPFLDESNYVPPPSLKKDDINTVIETTKTLNTLDWKTYKNIEYNFEIKYPSTITPEVKISNQGKPTQVTTISMGQMLIVVPSYFRDMTIDQILEGKSVSSTVKNIQVDGKKAVSVSDKESKYTYVVTYILKPDNKNVYMTISYNIWSLPDNIYNNMYQQMFDTLKFIF</sequence>
<dbReference type="AlphaFoldDB" id="A0A1J4UZZ9"/>
<accession>A0A1J4UZZ9</accession>
<dbReference type="Proteomes" id="UP000185769">
    <property type="component" value="Unassembled WGS sequence"/>
</dbReference>
<keyword evidence="1" id="KW-0472">Membrane</keyword>
<feature type="transmembrane region" description="Helical" evidence="1">
    <location>
        <begin position="7"/>
        <end position="29"/>
    </location>
</feature>
<evidence type="ECO:0008006" key="4">
    <source>
        <dbReference type="Google" id="ProtNLM"/>
    </source>
</evidence>
<organism evidence="2 3">
    <name type="scientific">Candidatus Nomurabacteria bacterium CG1_02_31_12</name>
    <dbReference type="NCBI Taxonomy" id="1805280"/>
    <lineage>
        <taxon>Bacteria</taxon>
        <taxon>Candidatus Nomuraibacteriota</taxon>
    </lineage>
</organism>
<dbReference type="EMBL" id="MNVM01000028">
    <property type="protein sequence ID" value="OIO29275.1"/>
    <property type="molecule type" value="Genomic_DNA"/>
</dbReference>
<name>A0A1J4UZZ9_9BACT</name>
<gene>
    <name evidence="2" type="ORF">AUJ22_01675</name>
</gene>
<proteinExistence type="predicted"/>
<comment type="caution">
    <text evidence="2">The sequence shown here is derived from an EMBL/GenBank/DDBJ whole genome shotgun (WGS) entry which is preliminary data.</text>
</comment>
<keyword evidence="1" id="KW-1133">Transmembrane helix</keyword>
<keyword evidence="1" id="KW-0812">Transmembrane</keyword>
<dbReference type="STRING" id="1805280.AUJ22_01675"/>
<reference evidence="2 3" key="1">
    <citation type="journal article" date="2016" name="Environ. Microbiol.">
        <title>Genomic resolution of a cold subsurface aquifer community provides metabolic insights for novel microbes adapted to high CO concentrations.</title>
        <authorList>
            <person name="Probst A.J."/>
            <person name="Castelle C.J."/>
            <person name="Singh A."/>
            <person name="Brown C.T."/>
            <person name="Anantharaman K."/>
            <person name="Sharon I."/>
            <person name="Hug L.A."/>
            <person name="Burstein D."/>
            <person name="Emerson J.B."/>
            <person name="Thomas B.C."/>
            <person name="Banfield J.F."/>
        </authorList>
    </citation>
    <scope>NUCLEOTIDE SEQUENCE [LARGE SCALE GENOMIC DNA]</scope>
    <source>
        <strain evidence="2">CG1_02_31_12</strain>
    </source>
</reference>